<protein>
    <submittedName>
        <fullName evidence="1">Uncharacterized protein</fullName>
    </submittedName>
</protein>
<dbReference type="Pfam" id="PF17342">
    <property type="entry name" value="DUF5372"/>
    <property type="match status" value="1"/>
</dbReference>
<evidence type="ECO:0000313" key="2">
    <source>
        <dbReference type="Proteomes" id="UP000654345"/>
    </source>
</evidence>
<name>A0ABQ3UTP1_9CHLR</name>
<organism evidence="1 2">
    <name type="scientific">Ktedonobacter robiniae</name>
    <dbReference type="NCBI Taxonomy" id="2778365"/>
    <lineage>
        <taxon>Bacteria</taxon>
        <taxon>Bacillati</taxon>
        <taxon>Chloroflexota</taxon>
        <taxon>Ktedonobacteria</taxon>
        <taxon>Ktedonobacterales</taxon>
        <taxon>Ktedonobacteraceae</taxon>
        <taxon>Ktedonobacter</taxon>
    </lineage>
</organism>
<reference evidence="1 2" key="1">
    <citation type="journal article" date="2021" name="Int. J. Syst. Evol. Microbiol.">
        <title>Reticulibacter mediterranei gen. nov., sp. nov., within the new family Reticulibacteraceae fam. nov., and Ktedonospora formicarum gen. nov., sp. nov., Ktedonobacter robiniae sp. nov., Dictyobacter formicarum sp. nov. and Dictyobacter arantiisoli sp. nov., belonging to the class Ktedonobacteria.</title>
        <authorList>
            <person name="Yabe S."/>
            <person name="Zheng Y."/>
            <person name="Wang C.M."/>
            <person name="Sakai Y."/>
            <person name="Abe K."/>
            <person name="Yokota A."/>
            <person name="Donadio S."/>
            <person name="Cavaletti L."/>
            <person name="Monciardini P."/>
        </authorList>
    </citation>
    <scope>NUCLEOTIDE SEQUENCE [LARGE SCALE GENOMIC DNA]</scope>
    <source>
        <strain evidence="1 2">SOSP1-30</strain>
    </source>
</reference>
<accession>A0ABQ3UTP1</accession>
<evidence type="ECO:0000313" key="1">
    <source>
        <dbReference type="EMBL" id="GHO56063.1"/>
    </source>
</evidence>
<proteinExistence type="predicted"/>
<dbReference type="InterPro" id="IPR035315">
    <property type="entry name" value="DUF5372"/>
</dbReference>
<dbReference type="RefSeq" id="WP_201372645.1">
    <property type="nucleotide sequence ID" value="NZ_BNJG01000002.1"/>
</dbReference>
<sequence>MTVTHPFHPLHGQRVRLVRVRRGSDPDLIIRLPDGYHGAIAASLTDYAGACEADSGATVPALLSIEGLWQIAQFIEQQRQRHLLAGGLTI</sequence>
<dbReference type="EMBL" id="BNJG01000002">
    <property type="protein sequence ID" value="GHO56063.1"/>
    <property type="molecule type" value="Genomic_DNA"/>
</dbReference>
<comment type="caution">
    <text evidence="1">The sequence shown here is derived from an EMBL/GenBank/DDBJ whole genome shotgun (WGS) entry which is preliminary data.</text>
</comment>
<gene>
    <name evidence="1" type="ORF">KSB_45380</name>
</gene>
<dbReference type="Proteomes" id="UP000654345">
    <property type="component" value="Unassembled WGS sequence"/>
</dbReference>
<keyword evidence="2" id="KW-1185">Reference proteome</keyword>